<dbReference type="NCBIfam" id="TIGR01216">
    <property type="entry name" value="ATP_synt_epsi"/>
    <property type="match status" value="1"/>
</dbReference>
<dbReference type="SUPFAM" id="SSF51344">
    <property type="entry name" value="Epsilon subunit of F1F0-ATP synthase N-terminal domain"/>
    <property type="match status" value="1"/>
</dbReference>
<comment type="similarity">
    <text evidence="3 9">Belongs to the ATPase epsilon chain family.</text>
</comment>
<dbReference type="InterPro" id="IPR036771">
    <property type="entry name" value="ATPsynth_dsu/esu_N"/>
</dbReference>
<keyword evidence="7 9" id="KW-0139">CF(1)</keyword>
<dbReference type="PANTHER" id="PTHR13822">
    <property type="entry name" value="ATP SYNTHASE DELTA/EPSILON CHAIN"/>
    <property type="match status" value="1"/>
</dbReference>
<dbReference type="Proteomes" id="UP000321721">
    <property type="component" value="Unassembled WGS sequence"/>
</dbReference>
<name>A0A5C6RUQ1_9FLAO</name>
<evidence type="ECO:0000313" key="11">
    <source>
        <dbReference type="EMBL" id="TXB65112.1"/>
    </source>
</evidence>
<evidence type="ECO:0000256" key="9">
    <source>
        <dbReference type="RuleBase" id="RU003656"/>
    </source>
</evidence>
<evidence type="ECO:0000256" key="8">
    <source>
        <dbReference type="ARBA" id="ARBA00023310"/>
    </source>
</evidence>
<evidence type="ECO:0000256" key="7">
    <source>
        <dbReference type="ARBA" id="ARBA00023196"/>
    </source>
</evidence>
<dbReference type="GO" id="GO:0012505">
    <property type="term" value="C:endomembrane system"/>
    <property type="evidence" value="ECO:0007669"/>
    <property type="project" value="UniProtKB-SubCell"/>
</dbReference>
<reference evidence="11 12" key="1">
    <citation type="submission" date="2019-08" db="EMBL/GenBank/DDBJ databases">
        <title>Genome of Vicingus serpentipes NCIMB 15042.</title>
        <authorList>
            <person name="Bowman J.P."/>
        </authorList>
    </citation>
    <scope>NUCLEOTIDE SEQUENCE [LARGE SCALE GENOMIC DNA]</scope>
    <source>
        <strain evidence="11 12">NCIMB 15042</strain>
    </source>
</reference>
<accession>A0A5C6RUQ1</accession>
<dbReference type="Pfam" id="PF02823">
    <property type="entry name" value="ATP-synt_DE_N"/>
    <property type="match status" value="1"/>
</dbReference>
<dbReference type="RefSeq" id="WP_147099865.1">
    <property type="nucleotide sequence ID" value="NZ_VOOS01000003.1"/>
</dbReference>
<dbReference type="GO" id="GO:0045259">
    <property type="term" value="C:proton-transporting ATP synthase complex"/>
    <property type="evidence" value="ECO:0007669"/>
    <property type="project" value="UniProtKB-KW"/>
</dbReference>
<evidence type="ECO:0000259" key="10">
    <source>
        <dbReference type="Pfam" id="PF02823"/>
    </source>
</evidence>
<keyword evidence="12" id="KW-1185">Reference proteome</keyword>
<dbReference type="InterPro" id="IPR001469">
    <property type="entry name" value="ATP_synth_F1_dsu/esu"/>
</dbReference>
<evidence type="ECO:0000256" key="6">
    <source>
        <dbReference type="ARBA" id="ARBA00023136"/>
    </source>
</evidence>
<protein>
    <submittedName>
        <fullName evidence="11">ATP synthase F1 subunit epsilon</fullName>
    </submittedName>
</protein>
<evidence type="ECO:0000256" key="5">
    <source>
        <dbReference type="ARBA" id="ARBA00023065"/>
    </source>
</evidence>
<dbReference type="InterPro" id="IPR020546">
    <property type="entry name" value="ATP_synth_F1_dsu/esu_N"/>
</dbReference>
<evidence type="ECO:0000313" key="12">
    <source>
        <dbReference type="Proteomes" id="UP000321721"/>
    </source>
</evidence>
<comment type="subunit">
    <text evidence="9">F-type ATPases have 2 components, CF(1) - the catalytic core - and CF(0) - the membrane proton channel. CF(1) has five subunits: alpha(3), beta(3), gamma(1), delta(1), epsilon(1). CF(0) has three main subunits: a, b and c.</text>
</comment>
<evidence type="ECO:0000256" key="4">
    <source>
        <dbReference type="ARBA" id="ARBA00022448"/>
    </source>
</evidence>
<keyword evidence="4 9" id="KW-0813">Transport</keyword>
<dbReference type="Gene3D" id="2.60.15.10">
    <property type="entry name" value="F0F1 ATP synthase delta/epsilon subunit, N-terminal"/>
    <property type="match status" value="1"/>
</dbReference>
<gene>
    <name evidence="11" type="primary">atpC</name>
    <name evidence="11" type="ORF">FRY74_06710</name>
</gene>
<evidence type="ECO:0000256" key="3">
    <source>
        <dbReference type="ARBA" id="ARBA00005712"/>
    </source>
</evidence>
<proteinExistence type="inferred from homology"/>
<feature type="domain" description="ATP synthase F1 complex delta/epsilon subunit N-terminal" evidence="10">
    <location>
        <begin position="1"/>
        <end position="78"/>
    </location>
</feature>
<comment type="function">
    <text evidence="1">Produces ATP from ADP in the presence of a proton gradient across the membrane.</text>
</comment>
<dbReference type="CDD" id="cd12152">
    <property type="entry name" value="F1-ATPase_delta"/>
    <property type="match status" value="1"/>
</dbReference>
<sequence length="78" mass="8447">MQLEIITPEKKIYSGDVTAVNLPGSDGSFGLLENHAPIISTLKVGTIKVFEKDNSEKSFDVKGGVIEMNNNKIIVLAE</sequence>
<organism evidence="11 12">
    <name type="scientific">Vicingus serpentipes</name>
    <dbReference type="NCBI Taxonomy" id="1926625"/>
    <lineage>
        <taxon>Bacteria</taxon>
        <taxon>Pseudomonadati</taxon>
        <taxon>Bacteroidota</taxon>
        <taxon>Flavobacteriia</taxon>
        <taxon>Flavobacteriales</taxon>
        <taxon>Vicingaceae</taxon>
        <taxon>Vicingus</taxon>
    </lineage>
</organism>
<dbReference type="EMBL" id="VOOS01000003">
    <property type="protein sequence ID" value="TXB65112.1"/>
    <property type="molecule type" value="Genomic_DNA"/>
</dbReference>
<dbReference type="GO" id="GO:0046933">
    <property type="term" value="F:proton-transporting ATP synthase activity, rotational mechanism"/>
    <property type="evidence" value="ECO:0007669"/>
    <property type="project" value="InterPro"/>
</dbReference>
<evidence type="ECO:0000256" key="1">
    <source>
        <dbReference type="ARBA" id="ARBA00003543"/>
    </source>
</evidence>
<comment type="caution">
    <text evidence="11">The sequence shown here is derived from an EMBL/GenBank/DDBJ whole genome shotgun (WGS) entry which is preliminary data.</text>
</comment>
<keyword evidence="5 9" id="KW-0406">Ion transport</keyword>
<keyword evidence="6" id="KW-0472">Membrane</keyword>
<keyword evidence="8 9" id="KW-0066">ATP synthesis</keyword>
<dbReference type="AlphaFoldDB" id="A0A5C6RUQ1"/>
<dbReference type="PANTHER" id="PTHR13822:SF10">
    <property type="entry name" value="ATP SYNTHASE EPSILON CHAIN, CHLOROPLASTIC"/>
    <property type="match status" value="1"/>
</dbReference>
<dbReference type="OrthoDB" id="5294255at2"/>
<evidence type="ECO:0000256" key="2">
    <source>
        <dbReference type="ARBA" id="ARBA00004184"/>
    </source>
</evidence>
<comment type="subcellular location">
    <subcellularLocation>
        <location evidence="2">Endomembrane system</location>
        <topology evidence="2">Peripheral membrane protein</topology>
    </subcellularLocation>
</comment>